<name>D1AYG6_STRM9</name>
<dbReference type="EMBL" id="CP001779">
    <property type="protein sequence ID" value="ACZ01342.1"/>
    <property type="molecule type" value="Genomic_DNA"/>
</dbReference>
<protein>
    <submittedName>
        <fullName evidence="1">Uncharacterized protein</fullName>
    </submittedName>
</protein>
<accession>D1AYG6</accession>
<dbReference type="AlphaFoldDB" id="D1AYG6"/>
<dbReference type="RefSeq" id="WP_012858891.1">
    <property type="nucleotide sequence ID" value="NC_013515.1"/>
</dbReference>
<evidence type="ECO:0000313" key="1">
    <source>
        <dbReference type="EMBL" id="ACZ01342.1"/>
    </source>
</evidence>
<gene>
    <name evidence="1" type="ordered locus">Smon_0875</name>
</gene>
<dbReference type="Proteomes" id="UP000002072">
    <property type="component" value="Chromosome"/>
</dbReference>
<proteinExistence type="predicted"/>
<organism evidence="1 2">
    <name type="scientific">Streptobacillus moniliformis (strain ATCC 14647 / DSM 12112 / NCTC 10651 / 9901)</name>
    <dbReference type="NCBI Taxonomy" id="519441"/>
    <lineage>
        <taxon>Bacteria</taxon>
        <taxon>Fusobacteriati</taxon>
        <taxon>Fusobacteriota</taxon>
        <taxon>Fusobacteriia</taxon>
        <taxon>Fusobacteriales</taxon>
        <taxon>Leptotrichiaceae</taxon>
        <taxon>Streptobacillus</taxon>
    </lineage>
</organism>
<dbReference type="STRING" id="519441.Smon_0875"/>
<dbReference type="GeneID" id="29673471"/>
<sequence>MENNKEMLVYRLEEIVKKIKTRGADYDEVNIFNDVVSAMALNSKSFDEYINGYIVDYFGSLDEYKLDEITKEEVGLRDDFDNYISNEVNKTFTNYDKAEKLRFDFEYVHGGDLYYDTVDNLKEFYIDMEDNVIFIQSLVNEGANIRLNEIFDYLDIDLNEMDLKDVVDEVKEYLNKDVLEKNETSWNKKKNEKELER</sequence>
<dbReference type="HOGENOM" id="CLU_1293733_0_0_0"/>
<evidence type="ECO:0000313" key="2">
    <source>
        <dbReference type="Proteomes" id="UP000002072"/>
    </source>
</evidence>
<dbReference type="KEGG" id="smf:Smon_0875"/>
<reference evidence="1 2" key="1">
    <citation type="journal article" date="2009" name="Stand. Genomic Sci.">
        <title>Complete genome sequence of Streptobacillus moniliformis type strain (9901T).</title>
        <authorList>
            <person name="Nolan M."/>
            <person name="Gronow S."/>
            <person name="Lapidus A."/>
            <person name="Ivanova N."/>
            <person name="Copeland A."/>
            <person name="Lucas S."/>
            <person name="Del Rio T.G."/>
            <person name="Chen F."/>
            <person name="Tice H."/>
            <person name="Pitluck S."/>
            <person name="Cheng J.F."/>
            <person name="Sims D."/>
            <person name="Meincke L."/>
            <person name="Bruce D."/>
            <person name="Goodwin L."/>
            <person name="Brettin T."/>
            <person name="Han C."/>
            <person name="Detter J.C."/>
            <person name="Ovchinikova G."/>
            <person name="Pati A."/>
            <person name="Mavromatis K."/>
            <person name="Mikhailova N."/>
            <person name="Chen A."/>
            <person name="Palaniappan K."/>
            <person name="Land M."/>
            <person name="Hauser L."/>
            <person name="Chang Y.J."/>
            <person name="Jeffries C.D."/>
            <person name="Rohde M."/>
            <person name="Sproer C."/>
            <person name="Goker M."/>
            <person name="Bristow J."/>
            <person name="Eisen J.A."/>
            <person name="Markowitz V."/>
            <person name="Hugenholtz P."/>
            <person name="Kyrpides N.C."/>
            <person name="Klenk H.P."/>
            <person name="Chain P."/>
        </authorList>
    </citation>
    <scope>NUCLEOTIDE SEQUENCE [LARGE SCALE GENOMIC DNA]</scope>
    <source>
        <strain evidence="2">ATCC 14647 / DSM 12112 / NCTC 10651 / 9901</strain>
    </source>
</reference>
<keyword evidence="2" id="KW-1185">Reference proteome</keyword>